<dbReference type="InterPro" id="IPR001412">
    <property type="entry name" value="aa-tRNA-synth_I_CS"/>
</dbReference>
<keyword evidence="2 8" id="KW-0436">Ligase</keyword>
<dbReference type="EC" id="6.1.1.2" evidence="8"/>
<feature type="binding site" evidence="8">
    <location>
        <begin position="11"/>
        <end position="13"/>
    </location>
    <ligand>
        <name>ATP</name>
        <dbReference type="ChEBI" id="CHEBI:30616"/>
    </ligand>
</feature>
<dbReference type="EMBL" id="CP022355">
    <property type="protein sequence ID" value="ASK78020.1"/>
    <property type="molecule type" value="Genomic_DNA"/>
</dbReference>
<organism evidence="10 11">
    <name type="scientific">Paraphotobacterium marinum</name>
    <dbReference type="NCBI Taxonomy" id="1755811"/>
    <lineage>
        <taxon>Bacteria</taxon>
        <taxon>Pseudomonadati</taxon>
        <taxon>Pseudomonadota</taxon>
        <taxon>Gammaproteobacteria</taxon>
        <taxon>Vibrionales</taxon>
        <taxon>Vibrionaceae</taxon>
        <taxon>Paraphotobacterium</taxon>
    </lineage>
</organism>
<reference evidence="10 11" key="1">
    <citation type="journal article" date="2016" name="Int. J. Syst. Evol. Microbiol.">
        <title>Paraphotobacterium marinum gen. nov., sp. nov., a member of the family Vibrionaceae, isolated from surface seawater.</title>
        <authorList>
            <person name="Huang Z."/>
            <person name="Dong C."/>
            <person name="Shao Z."/>
        </authorList>
    </citation>
    <scope>NUCLEOTIDE SEQUENCE [LARGE SCALE GENOMIC DNA]</scope>
    <source>
        <strain evidence="10 11">NSCS20N07D</strain>
    </source>
</reference>
<dbReference type="RefSeq" id="WP_089072930.1">
    <property type="nucleotide sequence ID" value="NZ_CBCSAM010000009.1"/>
</dbReference>
<comment type="subunit">
    <text evidence="8">Homodimer.</text>
</comment>
<proteinExistence type="inferred from homology"/>
<gene>
    <name evidence="8 10" type="primary">trpS</name>
    <name evidence="10" type="ORF">CF386_02635</name>
</gene>
<evidence type="ECO:0000256" key="7">
    <source>
        <dbReference type="ARBA" id="ARBA00049929"/>
    </source>
</evidence>
<evidence type="ECO:0000256" key="9">
    <source>
        <dbReference type="RuleBase" id="RU363036"/>
    </source>
</evidence>
<evidence type="ECO:0000313" key="10">
    <source>
        <dbReference type="EMBL" id="ASK78020.1"/>
    </source>
</evidence>
<dbReference type="FunFam" id="1.10.240.10:FF:000002">
    <property type="entry name" value="Tryptophan--tRNA ligase"/>
    <property type="match status" value="1"/>
</dbReference>
<dbReference type="PRINTS" id="PR01039">
    <property type="entry name" value="TRNASYNTHTRP"/>
</dbReference>
<dbReference type="InterPro" id="IPR024109">
    <property type="entry name" value="Trp-tRNA-ligase_bac-type"/>
</dbReference>
<dbReference type="InterPro" id="IPR002305">
    <property type="entry name" value="aa-tRNA-synth_Ic"/>
</dbReference>
<feature type="binding site" evidence="8">
    <location>
        <position position="186"/>
    </location>
    <ligand>
        <name>ATP</name>
        <dbReference type="ChEBI" id="CHEBI:30616"/>
    </ligand>
</feature>
<comment type="similarity">
    <text evidence="1 8 9">Belongs to the class-I aminoacyl-tRNA synthetase family.</text>
</comment>
<feature type="binding site" evidence="8">
    <location>
        <begin position="147"/>
        <end position="149"/>
    </location>
    <ligand>
        <name>ATP</name>
        <dbReference type="ChEBI" id="CHEBI:30616"/>
    </ligand>
</feature>
<evidence type="ECO:0000256" key="6">
    <source>
        <dbReference type="ARBA" id="ARBA00023146"/>
    </source>
</evidence>
<dbReference type="GO" id="GO:0004830">
    <property type="term" value="F:tryptophan-tRNA ligase activity"/>
    <property type="evidence" value="ECO:0007669"/>
    <property type="project" value="UniProtKB-UniRule"/>
</dbReference>
<dbReference type="NCBIfam" id="TIGR00233">
    <property type="entry name" value="trpS"/>
    <property type="match status" value="1"/>
</dbReference>
<comment type="subcellular location">
    <subcellularLocation>
        <location evidence="8">Cytoplasm</location>
    </subcellularLocation>
</comment>
<dbReference type="PROSITE" id="PS00178">
    <property type="entry name" value="AA_TRNA_LIGASE_I"/>
    <property type="match status" value="1"/>
</dbReference>
<evidence type="ECO:0000256" key="8">
    <source>
        <dbReference type="HAMAP-Rule" id="MF_00140"/>
    </source>
</evidence>
<comment type="catalytic activity">
    <reaction evidence="7 8">
        <text>tRNA(Trp) + L-tryptophan + ATP = L-tryptophyl-tRNA(Trp) + AMP + diphosphate + H(+)</text>
        <dbReference type="Rhea" id="RHEA:24080"/>
        <dbReference type="Rhea" id="RHEA-COMP:9671"/>
        <dbReference type="Rhea" id="RHEA-COMP:9705"/>
        <dbReference type="ChEBI" id="CHEBI:15378"/>
        <dbReference type="ChEBI" id="CHEBI:30616"/>
        <dbReference type="ChEBI" id="CHEBI:33019"/>
        <dbReference type="ChEBI" id="CHEBI:57912"/>
        <dbReference type="ChEBI" id="CHEBI:78442"/>
        <dbReference type="ChEBI" id="CHEBI:78535"/>
        <dbReference type="ChEBI" id="CHEBI:456215"/>
        <dbReference type="EC" id="6.1.1.2"/>
    </reaction>
</comment>
<feature type="short sequence motif" description="'KMSKS' region" evidence="8">
    <location>
        <begin position="195"/>
        <end position="199"/>
    </location>
</feature>
<dbReference type="CDD" id="cd00806">
    <property type="entry name" value="TrpRS_core"/>
    <property type="match status" value="1"/>
</dbReference>
<dbReference type="GO" id="GO:0005829">
    <property type="term" value="C:cytosol"/>
    <property type="evidence" value="ECO:0007669"/>
    <property type="project" value="TreeGrafter"/>
</dbReference>
<evidence type="ECO:0000256" key="2">
    <source>
        <dbReference type="ARBA" id="ARBA00022598"/>
    </source>
</evidence>
<evidence type="ECO:0000256" key="3">
    <source>
        <dbReference type="ARBA" id="ARBA00022741"/>
    </source>
</evidence>
<dbReference type="SUPFAM" id="SSF52374">
    <property type="entry name" value="Nucleotidylyl transferase"/>
    <property type="match status" value="1"/>
</dbReference>
<name>A0A220VCJ6_9GAMM</name>
<dbReference type="OrthoDB" id="9801042at2"/>
<dbReference type="PANTHER" id="PTHR43766:SF1">
    <property type="entry name" value="TRYPTOPHAN--TRNA LIGASE, MITOCHONDRIAL"/>
    <property type="match status" value="1"/>
</dbReference>
<dbReference type="Pfam" id="PF00579">
    <property type="entry name" value="tRNA-synt_1b"/>
    <property type="match status" value="1"/>
</dbReference>
<feature type="binding site" evidence="8">
    <location>
        <begin position="19"/>
        <end position="20"/>
    </location>
    <ligand>
        <name>ATP</name>
        <dbReference type="ChEBI" id="CHEBI:30616"/>
    </ligand>
</feature>
<evidence type="ECO:0000256" key="4">
    <source>
        <dbReference type="ARBA" id="ARBA00022840"/>
    </source>
</evidence>
<comment type="function">
    <text evidence="8">Catalyzes the attachment of tryptophan to tRNA(Trp).</text>
</comment>
<accession>A0A220VCJ6</accession>
<dbReference type="InterPro" id="IPR050203">
    <property type="entry name" value="Trp-tRNA_synthetase"/>
</dbReference>
<dbReference type="Gene3D" id="1.10.240.10">
    <property type="entry name" value="Tyrosyl-Transfer RNA Synthetase"/>
    <property type="match status" value="1"/>
</dbReference>
<dbReference type="Gene3D" id="3.40.50.620">
    <property type="entry name" value="HUPs"/>
    <property type="match status" value="1"/>
</dbReference>
<dbReference type="Proteomes" id="UP000242175">
    <property type="component" value="Chromosome large"/>
</dbReference>
<keyword evidence="8" id="KW-0963">Cytoplasm</keyword>
<protein>
    <recommendedName>
        <fullName evidence="8">Tryptophan--tRNA ligase</fullName>
        <ecNumber evidence="8">6.1.1.2</ecNumber>
    </recommendedName>
    <alternativeName>
        <fullName evidence="8">Tryptophanyl-tRNA synthetase</fullName>
        <shortName evidence="8">TrpRS</shortName>
    </alternativeName>
</protein>
<evidence type="ECO:0000256" key="5">
    <source>
        <dbReference type="ARBA" id="ARBA00022917"/>
    </source>
</evidence>
<dbReference type="InterPro" id="IPR014729">
    <property type="entry name" value="Rossmann-like_a/b/a_fold"/>
</dbReference>
<feature type="binding site" evidence="8">
    <location>
        <begin position="195"/>
        <end position="199"/>
    </location>
    <ligand>
        <name>ATP</name>
        <dbReference type="ChEBI" id="CHEBI:30616"/>
    </ligand>
</feature>
<feature type="short sequence motif" description="'HIGH' region" evidence="8">
    <location>
        <begin position="12"/>
        <end position="20"/>
    </location>
</feature>
<dbReference type="GO" id="GO:0005524">
    <property type="term" value="F:ATP binding"/>
    <property type="evidence" value="ECO:0007669"/>
    <property type="project" value="UniProtKB-UniRule"/>
</dbReference>
<feature type="binding site" evidence="8">
    <location>
        <position position="135"/>
    </location>
    <ligand>
        <name>L-tryptophan</name>
        <dbReference type="ChEBI" id="CHEBI:57912"/>
    </ligand>
</feature>
<dbReference type="AlphaFoldDB" id="A0A220VCJ6"/>
<keyword evidence="3 8" id="KW-0547">Nucleotide-binding</keyword>
<dbReference type="PANTHER" id="PTHR43766">
    <property type="entry name" value="TRYPTOPHAN--TRNA LIGASE, MITOCHONDRIAL"/>
    <property type="match status" value="1"/>
</dbReference>
<keyword evidence="11" id="KW-1185">Reference proteome</keyword>
<dbReference type="KEGG" id="pmai:CF386_02635"/>
<evidence type="ECO:0000256" key="1">
    <source>
        <dbReference type="ARBA" id="ARBA00005594"/>
    </source>
</evidence>
<keyword evidence="4 8" id="KW-0067">ATP-binding</keyword>
<keyword evidence="5 8" id="KW-0648">Protein biosynthesis</keyword>
<dbReference type="InterPro" id="IPR002306">
    <property type="entry name" value="Trp-tRNA-ligase"/>
</dbReference>
<dbReference type="GO" id="GO:0006436">
    <property type="term" value="P:tryptophanyl-tRNA aminoacylation"/>
    <property type="evidence" value="ECO:0007669"/>
    <property type="project" value="UniProtKB-UniRule"/>
</dbReference>
<keyword evidence="6 8" id="KW-0030">Aminoacyl-tRNA synthetase</keyword>
<evidence type="ECO:0000313" key="11">
    <source>
        <dbReference type="Proteomes" id="UP000242175"/>
    </source>
</evidence>
<sequence>MKKDLVLSGVQPSGNLTLGNYLGALKQWHSMQELYDCYYCIVDLHAITVRQNPKELHNSTLNALALCLALGIDPSKSTLFIQSHVKEHTELAWILNCYTQVGELNRMTQFKDKSAKNSDNINCGLYSYPVLMAADILLYQANQVPVGADQKQHLELSRNIAIRMNNLYGELFQVPNPFIPQKGAKVMSLQDPLRKMSKSDENKNNIIHILDEPKSIVKKIKKSVTDSDNPPNIFYDEQNKPGVSNLLTIFAGVTNKSVSDLEIEYQNKMYGQLKTDTADAVIAFLEPIQKEYLKVREDIEFLNNVMKEGSEKASSKAQHTVHKVKKALGFVV</sequence>
<dbReference type="HAMAP" id="MF_00140_B">
    <property type="entry name" value="Trp_tRNA_synth_B"/>
    <property type="match status" value="1"/>
</dbReference>